<dbReference type="RefSeq" id="WP_021861706.1">
    <property type="nucleotide sequence ID" value="NZ_CAJLBM010000006.1"/>
</dbReference>
<dbReference type="InterPro" id="IPR005964">
    <property type="entry name" value="Glc/Gal_transptr_bac"/>
</dbReference>
<accession>A0A9Q5SQH0</accession>
<feature type="transmembrane region" description="Helical" evidence="8">
    <location>
        <begin position="12"/>
        <end position="39"/>
    </location>
</feature>
<comment type="caution">
    <text evidence="10">The sequence shown here is derived from an EMBL/GenBank/DDBJ whole genome shotgun (WGS) entry which is preliminary data.</text>
</comment>
<reference evidence="11" key="1">
    <citation type="submission" date="2017-04" db="EMBL/GenBank/DDBJ databases">
        <title>Function of individual gut microbiota members based on whole genome sequencing of pure cultures obtained from chicken caecum.</title>
        <authorList>
            <person name="Medvecky M."/>
            <person name="Cejkova D."/>
            <person name="Polansky O."/>
            <person name="Karasova D."/>
            <person name="Kubasova T."/>
            <person name="Cizek A."/>
            <person name="Rychlik I."/>
        </authorList>
    </citation>
    <scope>NUCLEOTIDE SEQUENCE [LARGE SCALE GENOMIC DNA]</scope>
    <source>
        <strain evidence="11">An42</strain>
    </source>
</reference>
<proteinExistence type="inferred from homology"/>
<dbReference type="InterPro" id="IPR050375">
    <property type="entry name" value="MFS_TsgA-like"/>
</dbReference>
<evidence type="ECO:0000256" key="6">
    <source>
        <dbReference type="ARBA" id="ARBA00022989"/>
    </source>
</evidence>
<feature type="transmembrane region" description="Helical" evidence="8">
    <location>
        <begin position="378"/>
        <end position="397"/>
    </location>
</feature>
<feature type="transmembrane region" description="Helical" evidence="8">
    <location>
        <begin position="351"/>
        <end position="372"/>
    </location>
</feature>
<feature type="domain" description="Major facilitator superfamily (MFS) profile" evidence="9">
    <location>
        <begin position="14"/>
        <end position="404"/>
    </location>
</feature>
<evidence type="ECO:0000256" key="7">
    <source>
        <dbReference type="ARBA" id="ARBA00023136"/>
    </source>
</evidence>
<evidence type="ECO:0000313" key="11">
    <source>
        <dbReference type="Proteomes" id="UP000195975"/>
    </source>
</evidence>
<dbReference type="PROSITE" id="PS50850">
    <property type="entry name" value="MFS"/>
    <property type="match status" value="1"/>
</dbReference>
<dbReference type="InterPro" id="IPR020846">
    <property type="entry name" value="MFS_dom"/>
</dbReference>
<evidence type="ECO:0000256" key="2">
    <source>
        <dbReference type="ARBA" id="ARBA00004429"/>
    </source>
</evidence>
<dbReference type="PANTHER" id="PTHR43702:SF12">
    <property type="entry name" value="N-ACETYL GLUCOSAMINE TRANSPORTER NAGP"/>
    <property type="match status" value="1"/>
</dbReference>
<gene>
    <name evidence="10" type="ORF">B5F96_11205</name>
</gene>
<evidence type="ECO:0000256" key="1">
    <source>
        <dbReference type="ARBA" id="ARBA00003321"/>
    </source>
</evidence>
<keyword evidence="5 8" id="KW-0812">Transmembrane</keyword>
<feature type="transmembrane region" description="Helical" evidence="8">
    <location>
        <begin position="79"/>
        <end position="96"/>
    </location>
</feature>
<keyword evidence="4" id="KW-1003">Cell membrane</keyword>
<protein>
    <submittedName>
        <fullName evidence="10">Glucose/galactose MFS transporter</fullName>
    </submittedName>
</protein>
<evidence type="ECO:0000256" key="8">
    <source>
        <dbReference type="SAM" id="Phobius"/>
    </source>
</evidence>
<dbReference type="NCBIfam" id="TIGR01272">
    <property type="entry name" value="gluP"/>
    <property type="match status" value="1"/>
</dbReference>
<evidence type="ECO:0000313" key="10">
    <source>
        <dbReference type="EMBL" id="OUO04663.1"/>
    </source>
</evidence>
<feature type="transmembrane region" description="Helical" evidence="8">
    <location>
        <begin position="51"/>
        <end position="72"/>
    </location>
</feature>
<comment type="function">
    <text evidence="1">Intake of glucose and galactose.</text>
</comment>
<feature type="transmembrane region" description="Helical" evidence="8">
    <location>
        <begin position="178"/>
        <end position="197"/>
    </location>
</feature>
<feature type="transmembrane region" description="Helical" evidence="8">
    <location>
        <begin position="264"/>
        <end position="285"/>
    </location>
</feature>
<dbReference type="SUPFAM" id="SSF103473">
    <property type="entry name" value="MFS general substrate transporter"/>
    <property type="match status" value="1"/>
</dbReference>
<dbReference type="EMBL" id="NFIJ01000011">
    <property type="protein sequence ID" value="OUO04663.1"/>
    <property type="molecule type" value="Genomic_DNA"/>
</dbReference>
<dbReference type="GO" id="GO:0005354">
    <property type="term" value="F:galactose transmembrane transporter activity"/>
    <property type="evidence" value="ECO:0007669"/>
    <property type="project" value="InterPro"/>
</dbReference>
<comment type="subcellular location">
    <subcellularLocation>
        <location evidence="2">Cell inner membrane</location>
        <topology evidence="2">Multi-pass membrane protein</topology>
    </subcellularLocation>
</comment>
<name>A0A9Q5SQH0_9BACT</name>
<evidence type="ECO:0000259" key="9">
    <source>
        <dbReference type="PROSITE" id="PS50850"/>
    </source>
</evidence>
<evidence type="ECO:0000256" key="5">
    <source>
        <dbReference type="ARBA" id="ARBA00022692"/>
    </source>
</evidence>
<dbReference type="InterPro" id="IPR036259">
    <property type="entry name" value="MFS_trans_sf"/>
</dbReference>
<keyword evidence="7 8" id="KW-0472">Membrane</keyword>
<dbReference type="InterPro" id="IPR011701">
    <property type="entry name" value="MFS"/>
</dbReference>
<keyword evidence="6 8" id="KW-1133">Transmembrane helix</keyword>
<feature type="transmembrane region" description="Helical" evidence="8">
    <location>
        <begin position="318"/>
        <end position="339"/>
    </location>
</feature>
<dbReference type="AlphaFoldDB" id="A0A9Q5SQH0"/>
<dbReference type="GO" id="GO:0055056">
    <property type="term" value="F:D-glucose transmembrane transporter activity"/>
    <property type="evidence" value="ECO:0007669"/>
    <property type="project" value="InterPro"/>
</dbReference>
<dbReference type="GO" id="GO:1904659">
    <property type="term" value="P:D-glucose transmembrane transport"/>
    <property type="evidence" value="ECO:0007669"/>
    <property type="project" value="InterPro"/>
</dbReference>
<dbReference type="GO" id="GO:0005886">
    <property type="term" value="C:plasma membrane"/>
    <property type="evidence" value="ECO:0007669"/>
    <property type="project" value="UniProtKB-SubCell"/>
</dbReference>
<sequence length="404" mass="43984">MENTNSASKGYLFPLVIIGVLFFMIGFALGINGLIIPFLRTALDLTTAESYLVLAATFSTFVIFGYPCGLIIKAIGYKKTMILSFLFFAVGLYLFIPSAENKSFSMFLLASFISGIGNTMLQAAVNPYITILGPLESAATRMSMMGIANKAAWAIAPIFLGVFLNLSDVKLEDIKMPFYFISGIFVVLGILVAFVPLPEVKAEGEDENDTESAASAYASNKTSIWQFPHLLLGLVSLLCYVGVETLAMASIVDYAKSIGLADPQVYTSYTVIGMVAGYLVGVFFIPKYISQEKAMFICAIIGVASSLLVVFLPVHVSIWFVALLGLANSLMWPALWPLAMKDLGKFTKTGSSLLVMAIVGGAIFPLLFGWLADEFGDLQQAYWICFPAYLMIFYYALSGHKIRV</sequence>
<evidence type="ECO:0000256" key="3">
    <source>
        <dbReference type="ARBA" id="ARBA00009120"/>
    </source>
</evidence>
<feature type="transmembrane region" description="Helical" evidence="8">
    <location>
        <begin position="108"/>
        <end position="135"/>
    </location>
</feature>
<dbReference type="Gene3D" id="1.20.1250.20">
    <property type="entry name" value="MFS general substrate transporter like domains"/>
    <property type="match status" value="2"/>
</dbReference>
<organism evidence="10 11">
    <name type="scientific">Parabacteroides johnsonii</name>
    <dbReference type="NCBI Taxonomy" id="387661"/>
    <lineage>
        <taxon>Bacteria</taxon>
        <taxon>Pseudomonadati</taxon>
        <taxon>Bacteroidota</taxon>
        <taxon>Bacteroidia</taxon>
        <taxon>Bacteroidales</taxon>
        <taxon>Tannerellaceae</taxon>
        <taxon>Parabacteroides</taxon>
    </lineage>
</organism>
<feature type="transmembrane region" description="Helical" evidence="8">
    <location>
        <begin position="230"/>
        <end position="252"/>
    </location>
</feature>
<feature type="transmembrane region" description="Helical" evidence="8">
    <location>
        <begin position="147"/>
        <end position="166"/>
    </location>
</feature>
<dbReference type="Pfam" id="PF07690">
    <property type="entry name" value="MFS_1"/>
    <property type="match status" value="1"/>
</dbReference>
<feature type="transmembrane region" description="Helical" evidence="8">
    <location>
        <begin position="294"/>
        <end position="312"/>
    </location>
</feature>
<evidence type="ECO:0000256" key="4">
    <source>
        <dbReference type="ARBA" id="ARBA00022475"/>
    </source>
</evidence>
<dbReference type="PANTHER" id="PTHR43702">
    <property type="entry name" value="L-FUCOSE-PROTON SYMPORTER"/>
    <property type="match status" value="1"/>
</dbReference>
<comment type="similarity">
    <text evidence="3">Belongs to the major facilitator superfamily. FHS transporter (TC 2.A.1.7) family.</text>
</comment>
<dbReference type="Proteomes" id="UP000195975">
    <property type="component" value="Unassembled WGS sequence"/>
</dbReference>